<sequence length="61" mass="6948">MLDIMLTEKVAEKPIRLPAEKQTKHFLYCGEFRLANPLHLPVMNCGRFVSDGEALTVIKFS</sequence>
<name>A0A916RZ18_9HYPH</name>
<evidence type="ECO:0000313" key="2">
    <source>
        <dbReference type="Proteomes" id="UP000646478"/>
    </source>
</evidence>
<dbReference type="EMBL" id="BMHH01000001">
    <property type="protein sequence ID" value="GGA77615.1"/>
    <property type="molecule type" value="Genomic_DNA"/>
</dbReference>
<accession>A0A916RZ18</accession>
<evidence type="ECO:0000313" key="1">
    <source>
        <dbReference type="EMBL" id="GGA77615.1"/>
    </source>
</evidence>
<organism evidence="1 2">
    <name type="scientific">Brucella endophytica</name>
    <dbReference type="NCBI Taxonomy" id="1963359"/>
    <lineage>
        <taxon>Bacteria</taxon>
        <taxon>Pseudomonadati</taxon>
        <taxon>Pseudomonadota</taxon>
        <taxon>Alphaproteobacteria</taxon>
        <taxon>Hyphomicrobiales</taxon>
        <taxon>Brucellaceae</taxon>
        <taxon>Brucella/Ochrobactrum group</taxon>
        <taxon>Brucella</taxon>
    </lineage>
</organism>
<reference evidence="1" key="2">
    <citation type="submission" date="2020-09" db="EMBL/GenBank/DDBJ databases">
        <authorList>
            <person name="Sun Q."/>
            <person name="Zhou Y."/>
        </authorList>
    </citation>
    <scope>NUCLEOTIDE SEQUENCE</scope>
    <source>
        <strain evidence="1">CGMCC 1.15082</strain>
    </source>
</reference>
<proteinExistence type="predicted"/>
<keyword evidence="2" id="KW-1185">Reference proteome</keyword>
<dbReference type="Proteomes" id="UP000646478">
    <property type="component" value="Unassembled WGS sequence"/>
</dbReference>
<comment type="caution">
    <text evidence="1">The sequence shown here is derived from an EMBL/GenBank/DDBJ whole genome shotgun (WGS) entry which is preliminary data.</text>
</comment>
<gene>
    <name evidence="1" type="ORF">GCM10011491_00970</name>
</gene>
<dbReference type="RefSeq" id="WP_188820387.1">
    <property type="nucleotide sequence ID" value="NZ_BMHH01000001.1"/>
</dbReference>
<protein>
    <submittedName>
        <fullName evidence="1">Uncharacterized protein</fullName>
    </submittedName>
</protein>
<reference evidence="1" key="1">
    <citation type="journal article" date="2014" name="Int. J. Syst. Evol. Microbiol.">
        <title>Complete genome sequence of Corynebacterium casei LMG S-19264T (=DSM 44701T), isolated from a smear-ripened cheese.</title>
        <authorList>
            <consortium name="US DOE Joint Genome Institute (JGI-PGF)"/>
            <person name="Walter F."/>
            <person name="Albersmeier A."/>
            <person name="Kalinowski J."/>
            <person name="Ruckert C."/>
        </authorList>
    </citation>
    <scope>NUCLEOTIDE SEQUENCE</scope>
    <source>
        <strain evidence="1">CGMCC 1.15082</strain>
    </source>
</reference>
<dbReference type="AlphaFoldDB" id="A0A916RZ18"/>